<dbReference type="EMBL" id="ML119646">
    <property type="protein sequence ID" value="RPA87547.1"/>
    <property type="molecule type" value="Genomic_DNA"/>
</dbReference>
<dbReference type="AlphaFoldDB" id="A0A3N4IQ44"/>
<dbReference type="Pfam" id="PF03969">
    <property type="entry name" value="AFG1_ATPase"/>
    <property type="match status" value="1"/>
</dbReference>
<dbReference type="GO" id="GO:0006515">
    <property type="term" value="P:protein quality control for misfolded or incompletely synthesized proteins"/>
    <property type="evidence" value="ECO:0007669"/>
    <property type="project" value="TreeGrafter"/>
</dbReference>
<dbReference type="InterPro" id="IPR027417">
    <property type="entry name" value="P-loop_NTPase"/>
</dbReference>
<feature type="compositionally biased region" description="Polar residues" evidence="4">
    <location>
        <begin position="30"/>
        <end position="52"/>
    </location>
</feature>
<evidence type="ECO:0000256" key="2">
    <source>
        <dbReference type="ARBA" id="ARBA00022741"/>
    </source>
</evidence>
<reference evidence="5 6" key="1">
    <citation type="journal article" date="2018" name="Nat. Ecol. Evol.">
        <title>Pezizomycetes genomes reveal the molecular basis of ectomycorrhizal truffle lifestyle.</title>
        <authorList>
            <person name="Murat C."/>
            <person name="Payen T."/>
            <person name="Noel B."/>
            <person name="Kuo A."/>
            <person name="Morin E."/>
            <person name="Chen J."/>
            <person name="Kohler A."/>
            <person name="Krizsan K."/>
            <person name="Balestrini R."/>
            <person name="Da Silva C."/>
            <person name="Montanini B."/>
            <person name="Hainaut M."/>
            <person name="Levati E."/>
            <person name="Barry K.W."/>
            <person name="Belfiori B."/>
            <person name="Cichocki N."/>
            <person name="Clum A."/>
            <person name="Dockter R.B."/>
            <person name="Fauchery L."/>
            <person name="Guy J."/>
            <person name="Iotti M."/>
            <person name="Le Tacon F."/>
            <person name="Lindquist E.A."/>
            <person name="Lipzen A."/>
            <person name="Malagnac F."/>
            <person name="Mello A."/>
            <person name="Molinier V."/>
            <person name="Miyauchi S."/>
            <person name="Poulain J."/>
            <person name="Riccioni C."/>
            <person name="Rubini A."/>
            <person name="Sitrit Y."/>
            <person name="Splivallo R."/>
            <person name="Traeger S."/>
            <person name="Wang M."/>
            <person name="Zifcakova L."/>
            <person name="Wipf D."/>
            <person name="Zambonelli A."/>
            <person name="Paolocci F."/>
            <person name="Nowrousian M."/>
            <person name="Ottonello S."/>
            <person name="Baldrian P."/>
            <person name="Spatafora J.W."/>
            <person name="Henrissat B."/>
            <person name="Nagy L.G."/>
            <person name="Aury J.M."/>
            <person name="Wincker P."/>
            <person name="Grigoriev I.V."/>
            <person name="Bonfante P."/>
            <person name="Martin F.M."/>
        </authorList>
    </citation>
    <scope>NUCLEOTIDE SEQUENCE [LARGE SCALE GENOMIC DNA]</scope>
    <source>
        <strain evidence="5 6">RN42</strain>
    </source>
</reference>
<evidence type="ECO:0000313" key="5">
    <source>
        <dbReference type="EMBL" id="RPA87547.1"/>
    </source>
</evidence>
<dbReference type="NCBIfam" id="NF040713">
    <property type="entry name" value="ZapE"/>
    <property type="match status" value="1"/>
</dbReference>
<proteinExistence type="inferred from homology"/>
<dbReference type="SUPFAM" id="SSF52540">
    <property type="entry name" value="P-loop containing nucleoside triphosphate hydrolases"/>
    <property type="match status" value="1"/>
</dbReference>
<dbReference type="GO" id="GO:0005739">
    <property type="term" value="C:mitochondrion"/>
    <property type="evidence" value="ECO:0007669"/>
    <property type="project" value="TreeGrafter"/>
</dbReference>
<dbReference type="GO" id="GO:0016887">
    <property type="term" value="F:ATP hydrolysis activity"/>
    <property type="evidence" value="ECO:0007669"/>
    <property type="project" value="InterPro"/>
</dbReference>
<dbReference type="InterPro" id="IPR005654">
    <property type="entry name" value="ATPase_AFG1-like"/>
</dbReference>
<evidence type="ECO:0008006" key="7">
    <source>
        <dbReference type="Google" id="ProtNLM"/>
    </source>
</evidence>
<name>A0A3N4IQ44_ASCIM</name>
<feature type="region of interest" description="Disordered" evidence="4">
    <location>
        <begin position="17"/>
        <end position="82"/>
    </location>
</feature>
<dbReference type="Gene3D" id="3.40.50.300">
    <property type="entry name" value="P-loop containing nucleotide triphosphate hydrolases"/>
    <property type="match status" value="1"/>
</dbReference>
<accession>A0A3N4IQ44</accession>
<dbReference type="CDD" id="cd00009">
    <property type="entry name" value="AAA"/>
    <property type="match status" value="1"/>
</dbReference>
<comment type="similarity">
    <text evidence="1">Belongs to the AFG1 ATPase family.</text>
</comment>
<dbReference type="Proteomes" id="UP000275078">
    <property type="component" value="Unassembled WGS sequence"/>
</dbReference>
<evidence type="ECO:0000313" key="6">
    <source>
        <dbReference type="Proteomes" id="UP000275078"/>
    </source>
</evidence>
<dbReference type="GO" id="GO:0005524">
    <property type="term" value="F:ATP binding"/>
    <property type="evidence" value="ECO:0007669"/>
    <property type="project" value="UniProtKB-KW"/>
</dbReference>
<evidence type="ECO:0000256" key="4">
    <source>
        <dbReference type="SAM" id="MobiDB-lite"/>
    </source>
</evidence>
<dbReference type="OrthoDB" id="548867at2759"/>
<organism evidence="5 6">
    <name type="scientific">Ascobolus immersus RN42</name>
    <dbReference type="NCBI Taxonomy" id="1160509"/>
    <lineage>
        <taxon>Eukaryota</taxon>
        <taxon>Fungi</taxon>
        <taxon>Dikarya</taxon>
        <taxon>Ascomycota</taxon>
        <taxon>Pezizomycotina</taxon>
        <taxon>Pezizomycetes</taxon>
        <taxon>Pezizales</taxon>
        <taxon>Ascobolaceae</taxon>
        <taxon>Ascobolus</taxon>
    </lineage>
</organism>
<dbReference type="PANTHER" id="PTHR12169">
    <property type="entry name" value="ATPASE N2B"/>
    <property type="match status" value="1"/>
</dbReference>
<dbReference type="STRING" id="1160509.A0A3N4IQ44"/>
<evidence type="ECO:0000256" key="3">
    <source>
        <dbReference type="ARBA" id="ARBA00022840"/>
    </source>
</evidence>
<dbReference type="PANTHER" id="PTHR12169:SF6">
    <property type="entry name" value="AFG1-LIKE ATPASE"/>
    <property type="match status" value="1"/>
</dbReference>
<protein>
    <recommendedName>
        <fullName evidence="7">AFG1-like ATPase</fullName>
    </recommendedName>
</protein>
<gene>
    <name evidence="5" type="ORF">BJ508DRAFT_61528</name>
</gene>
<keyword evidence="6" id="KW-1185">Reference proteome</keyword>
<keyword evidence="3" id="KW-0067">ATP-binding</keyword>
<keyword evidence="2" id="KW-0547">Nucleotide-binding</keyword>
<feature type="compositionally biased region" description="Low complexity" evidence="4">
    <location>
        <begin position="17"/>
        <end position="29"/>
    </location>
</feature>
<sequence length="568" mass="63206">MSATARPVGRSVLTLSSRLGSASSSVTSLPKTRTLCSASTPSNANGSNTQRVHTSRRDGRSYKARQLAPCSKSSGNLASGRLHARQFSTSTVRAVHKTGKRSYAAVAAELEQEVEEAETKTDMNDSVGVKAKEDKAAGEPKKPFGPLDQYEAWVNEGKLKDDPHQRGIISNLQVLHHALKDYNPPAVIEPPLVPEKKSFLSSLFGSKSTEPDRITGMPKGLYLYGDVGSGKTMLMDMFYNTLPENITAKIRIHFHHFMQDVHKRVHKFQLAHGMDMDSMPFVAAQIASQGRVLCFDEFQCTDVADAMILRRLFEALISHGVVIIATSNRHPDELYKNGIQRQSFIPCIELLKSELHVVNLDSPTDYRKVPRPSSGVYHYPLDKQSITHINKWFAYLGDPQDPPAPRIHQVWGRDVHVPLASGKAAKFQFMDICGKELSASDYMELCKHYDAFSITDIPQMTHFQRDLARRFITLIDTIYEKKAKLVITSAVPPKELFISKEELQKAAKEINPEDGSDLDASMRSLMDDLGLDMAALKNTSIFSGDEERFAFARALSRLAEMGGVQWLG</sequence>
<evidence type="ECO:0000256" key="1">
    <source>
        <dbReference type="ARBA" id="ARBA00010322"/>
    </source>
</evidence>